<dbReference type="PANTHER" id="PTHR35149:SF1">
    <property type="entry name" value="DUF5655 DOMAIN-CONTAINING PROTEIN"/>
    <property type="match status" value="1"/>
</dbReference>
<dbReference type="AlphaFoldDB" id="A0A5L4NNH7"/>
<proteinExistence type="predicted"/>
<sequence length="619" mass="74657">MQQAVMPDKQSVENCLKQKKYYIDFYQRNYIWSKETTLILLNDIFYNFNLGYQDWKDSEITEELMEKYNWYYLNVYITNNINSKIYIVDGQQRLTTLTLIATKLYHMLDSKEKLRELLGQCIFSNNGFNDFFNIDNDKRYKIMDIIFNKKNYPDEFDNETEKNLIERYNDISNYLENEFKENNYKKLKVFILYFLKRLVLVELAIDQNDTPMIFEVINDRGEPLKPFEILKGKLIGVLDKNDTEYFCKIWDSVLSTLSKFEDSFFIDFLKSRFIFKRNSDVEKNINKRYHRYIFENNEIANNLNFRKQDFDRIENIKKFIKNEINYYGKLYKKITNSNNDFLRYCKVINDLSGQYQNILAACEINDKLEDEKINLIAKEYDRLWMLLNLNGMYNSNNFQDITYSLNEKLKEVKLEEYKTIFDCLLRDIIKNKKKLESDPKSLLDYKDFLNRDYTNVNPRFLRYLFARVEKFICDNMNIQPQNDVFTISTKTGDKTGYHIEHILSNNATNINYFDNEEEFQRQRNLLGGLLLLKDKSNISSGNEEYGDKLKTYIAAKLIWGCSICEDFHHRTNKDFKNFNDKYFSSENGFKFYKEFDKNALFERTKLLYEIVKIIWEVDR</sequence>
<protein>
    <submittedName>
        <fullName evidence="3">DUF262 domain-containing protein</fullName>
    </submittedName>
</protein>
<gene>
    <name evidence="3" type="ORF">YZ34_06775</name>
</gene>
<reference evidence="3 4" key="1">
    <citation type="submission" date="2018-05" db="EMBL/GenBank/DDBJ databases">
        <authorList>
            <consortium name="PulseNet: The National Subtyping Network for Foodborne Disease Surveillance"/>
            <person name="Tarr C.L."/>
            <person name="Trees E."/>
            <person name="Katz L.S."/>
            <person name="Carleton-Romer H.A."/>
            <person name="Stroika S."/>
            <person name="Kucerova Z."/>
            <person name="Roache K.F."/>
            <person name="Sabol A.L."/>
            <person name="Besser J."/>
            <person name="Gerner-Smidt P."/>
        </authorList>
    </citation>
    <scope>NUCLEOTIDE SEQUENCE [LARGE SCALE GENOMIC DNA]</scope>
    <source>
        <strain evidence="3 4">D6489</strain>
    </source>
</reference>
<dbReference type="EMBL" id="AABOWU010000014">
    <property type="protein sequence ID" value="EAI3914713.1"/>
    <property type="molecule type" value="Genomic_DNA"/>
</dbReference>
<evidence type="ECO:0000259" key="1">
    <source>
        <dbReference type="Pfam" id="PF03235"/>
    </source>
</evidence>
<evidence type="ECO:0000313" key="4">
    <source>
        <dbReference type="Proteomes" id="UP000559808"/>
    </source>
</evidence>
<evidence type="ECO:0000259" key="2">
    <source>
        <dbReference type="Pfam" id="PF07510"/>
    </source>
</evidence>
<dbReference type="Pfam" id="PF03235">
    <property type="entry name" value="GmrSD_N"/>
    <property type="match status" value="1"/>
</dbReference>
<dbReference type="Proteomes" id="UP000559808">
    <property type="component" value="Unassembled WGS sequence"/>
</dbReference>
<organism evidence="3 4">
    <name type="scientific">Campylobacter lari</name>
    <dbReference type="NCBI Taxonomy" id="201"/>
    <lineage>
        <taxon>Bacteria</taxon>
        <taxon>Pseudomonadati</taxon>
        <taxon>Campylobacterota</taxon>
        <taxon>Epsilonproteobacteria</taxon>
        <taxon>Campylobacterales</taxon>
        <taxon>Campylobacteraceae</taxon>
        <taxon>Campylobacter</taxon>
    </lineage>
</organism>
<accession>A0A5L4NNH7</accession>
<comment type="caution">
    <text evidence="3">The sequence shown here is derived from an EMBL/GenBank/DDBJ whole genome shotgun (WGS) entry which is preliminary data.</text>
</comment>
<dbReference type="InterPro" id="IPR011089">
    <property type="entry name" value="GmrSD_C"/>
</dbReference>
<dbReference type="PANTHER" id="PTHR35149">
    <property type="entry name" value="SLL5132 PROTEIN"/>
    <property type="match status" value="1"/>
</dbReference>
<name>A0A5L4NNH7_CAMLA</name>
<evidence type="ECO:0000313" key="3">
    <source>
        <dbReference type="EMBL" id="EAI3914713.1"/>
    </source>
</evidence>
<dbReference type="InterPro" id="IPR004919">
    <property type="entry name" value="GmrSD_N"/>
</dbReference>
<dbReference type="Pfam" id="PF07510">
    <property type="entry name" value="GmrSD_C"/>
    <property type="match status" value="1"/>
</dbReference>
<feature type="domain" description="GmrSD restriction endonucleases N-terminal" evidence="1">
    <location>
        <begin position="15"/>
        <end position="234"/>
    </location>
</feature>
<feature type="domain" description="GmrSD restriction endonucleases C-terminal" evidence="2">
    <location>
        <begin position="447"/>
        <end position="554"/>
    </location>
</feature>